<feature type="transmembrane region" description="Helical" evidence="6">
    <location>
        <begin position="287"/>
        <end position="308"/>
    </location>
</feature>
<feature type="transmembrane region" description="Helical" evidence="6">
    <location>
        <begin position="184"/>
        <end position="209"/>
    </location>
</feature>
<dbReference type="FunCoup" id="A0A136J0F4">
    <property type="interactions" value="297"/>
</dbReference>
<feature type="region of interest" description="Disordered" evidence="5">
    <location>
        <begin position="502"/>
        <end position="533"/>
    </location>
</feature>
<proteinExistence type="predicted"/>
<dbReference type="PANTHER" id="PTHR12308:SF77">
    <property type="entry name" value="MEMBRANE STRESS RESPONSE PROTEIN (IST2), PUTATIVE (AFU_ORTHOLOGUE AFUA_4G03330)-RELATED"/>
    <property type="match status" value="1"/>
</dbReference>
<dbReference type="InterPro" id="IPR007632">
    <property type="entry name" value="Anoctamin"/>
</dbReference>
<dbReference type="InParanoid" id="A0A136J0F4"/>
<feature type="compositionally biased region" description="Basic and acidic residues" evidence="5">
    <location>
        <begin position="521"/>
        <end position="533"/>
    </location>
</feature>
<dbReference type="AlphaFoldDB" id="A0A136J0F4"/>
<evidence type="ECO:0000256" key="6">
    <source>
        <dbReference type="SAM" id="Phobius"/>
    </source>
</evidence>
<dbReference type="InterPro" id="IPR049452">
    <property type="entry name" value="Anoctamin_TM"/>
</dbReference>
<dbReference type="Pfam" id="PF20877">
    <property type="entry name" value="Anoctamin_N"/>
    <property type="match status" value="1"/>
</dbReference>
<evidence type="ECO:0000259" key="7">
    <source>
        <dbReference type="Pfam" id="PF04547"/>
    </source>
</evidence>
<feature type="transmembrane region" description="Helical" evidence="6">
    <location>
        <begin position="373"/>
        <end position="394"/>
    </location>
</feature>
<dbReference type="GO" id="GO:0032541">
    <property type="term" value="C:cortical endoplasmic reticulum"/>
    <property type="evidence" value="ECO:0007669"/>
    <property type="project" value="TreeGrafter"/>
</dbReference>
<evidence type="ECO:0000256" key="5">
    <source>
        <dbReference type="SAM" id="MobiDB-lite"/>
    </source>
</evidence>
<evidence type="ECO:0000256" key="3">
    <source>
        <dbReference type="ARBA" id="ARBA00022989"/>
    </source>
</evidence>
<feature type="transmembrane region" description="Helical" evidence="6">
    <location>
        <begin position="215"/>
        <end position="233"/>
    </location>
</feature>
<feature type="region of interest" description="Disordered" evidence="5">
    <location>
        <begin position="760"/>
        <end position="805"/>
    </location>
</feature>
<protein>
    <submittedName>
        <fullName evidence="9">Calcium-activated chloride channel-domain-containing protein</fullName>
    </submittedName>
</protein>
<dbReference type="InterPro" id="IPR049456">
    <property type="entry name" value="Anoctamin_N_fung"/>
</dbReference>
<keyword evidence="10" id="KW-1185">Reference proteome</keyword>
<keyword evidence="2 6" id="KW-0812">Transmembrane</keyword>
<feature type="domain" description="Anoctamin alpha-beta plait" evidence="8">
    <location>
        <begin position="21"/>
        <end position="142"/>
    </location>
</feature>
<keyword evidence="4 6" id="KW-0472">Membrane</keyword>
<dbReference type="OrthoDB" id="296386at2759"/>
<accession>A0A136J0F4</accession>
<evidence type="ECO:0000259" key="8">
    <source>
        <dbReference type="Pfam" id="PF20877"/>
    </source>
</evidence>
<dbReference type="Pfam" id="PF04547">
    <property type="entry name" value="Anoctamin"/>
    <property type="match status" value="1"/>
</dbReference>
<evidence type="ECO:0000256" key="4">
    <source>
        <dbReference type="ARBA" id="ARBA00023136"/>
    </source>
</evidence>
<evidence type="ECO:0000256" key="2">
    <source>
        <dbReference type="ARBA" id="ARBA00022692"/>
    </source>
</evidence>
<evidence type="ECO:0000313" key="10">
    <source>
        <dbReference type="Proteomes" id="UP000070501"/>
    </source>
</evidence>
<gene>
    <name evidence="9" type="ORF">Micbo1qcDRAFT_189147</name>
</gene>
<dbReference type="EMBL" id="KQ964252">
    <property type="protein sequence ID" value="KXJ90710.1"/>
    <property type="molecule type" value="Genomic_DNA"/>
</dbReference>
<sequence length="824" mass="92863">MASSSTTKEPPSITQGPHNDTYVVHYDFSDAELGEALTEFQDLCTELTRVGLTFEVRSGEDQSLLIFVRVPELLLRRTVYKSRLKDWLYGTVNDPPPLDQRHHGIDAAFEAEDLLSVYHLVNWPESNGGAGITPEHGKWERVKSIFPLHNSPANKALLSRLSKRLFLSFSDLDQIRDLFGAKTAFYFAYMQTYFLFLFFPAVTGIYTWMFLPNYSFTYAIATLFGCTVFLEYWKIQQAELSVRWMVRGIGHVKINRSNFKYDRVTVDKETGRELHHYPKWKLVLRQALQVPFFLGSLATLGAIISMVFALEVMVSEVYEGAYKSYLEYLPTVVLAIGMPYISSFLEDMAVKLAEFENHRTQDNYEMSAGQKMFLLSFISNYMPIFITAFIYVPLGDVIVPQLQLFVRSWRSLGEGDLKPGDVFHRDPDRLRNEVVALTVTGQVSDMFEEMIMPYLKHRLRAWWRDYKARRAEQAYGGNGGAGGGGGGGGISRTNTLDHKKNLLLSDDDDDKSHKHHSTNSKNDDTTDADDFKPSKIVRSGTLMLSGDTPDEKKFLEKVRHQASLEAYNVQDDLSEMVIQFGYLALFSPAWPLVSIGFLINNWIELRSDFLKICVEQQRPHPTRADGIGSWTDSLDALALLGSICTGAIVHLFGSTGGATQIAVELGTAAAGESEHWLVNLLRYLPFSGTLLSAVGDVSSWWSLPVTIFISEHVFLVLRGAVRFLLGRMIGSDVVRRERAEQYARRQRQWEDMVAKADAEAGAPRTALDHDDPESTAATSGGNDEKSAAEAREAERHRNNSRDEGVMLIQEMKKFSMHASGMKLD</sequence>
<name>A0A136J0F4_9PEZI</name>
<organism evidence="9 10">
    <name type="scientific">Microdochium bolleyi</name>
    <dbReference type="NCBI Taxonomy" id="196109"/>
    <lineage>
        <taxon>Eukaryota</taxon>
        <taxon>Fungi</taxon>
        <taxon>Dikarya</taxon>
        <taxon>Ascomycota</taxon>
        <taxon>Pezizomycotina</taxon>
        <taxon>Sordariomycetes</taxon>
        <taxon>Xylariomycetidae</taxon>
        <taxon>Xylariales</taxon>
        <taxon>Microdochiaceae</taxon>
        <taxon>Microdochium</taxon>
    </lineage>
</organism>
<feature type="domain" description="Anoctamin transmembrane" evidence="7">
    <location>
        <begin position="175"/>
        <end position="740"/>
    </location>
</feature>
<comment type="subcellular location">
    <subcellularLocation>
        <location evidence="1">Membrane</location>
        <topology evidence="1">Multi-pass membrane protein</topology>
    </subcellularLocation>
</comment>
<dbReference type="GO" id="GO:0005254">
    <property type="term" value="F:chloride channel activity"/>
    <property type="evidence" value="ECO:0007669"/>
    <property type="project" value="TreeGrafter"/>
</dbReference>
<feature type="transmembrane region" description="Helical" evidence="6">
    <location>
        <begin position="328"/>
        <end position="345"/>
    </location>
</feature>
<feature type="compositionally biased region" description="Basic and acidic residues" evidence="5">
    <location>
        <begin position="782"/>
        <end position="804"/>
    </location>
</feature>
<keyword evidence="3 6" id="KW-1133">Transmembrane helix</keyword>
<dbReference type="Proteomes" id="UP000070501">
    <property type="component" value="Unassembled WGS sequence"/>
</dbReference>
<evidence type="ECO:0000313" key="9">
    <source>
        <dbReference type="EMBL" id="KXJ90710.1"/>
    </source>
</evidence>
<dbReference type="GO" id="GO:0016020">
    <property type="term" value="C:membrane"/>
    <property type="evidence" value="ECO:0007669"/>
    <property type="project" value="UniProtKB-SubCell"/>
</dbReference>
<dbReference type="PANTHER" id="PTHR12308">
    <property type="entry name" value="ANOCTAMIN"/>
    <property type="match status" value="1"/>
</dbReference>
<evidence type="ECO:0000256" key="1">
    <source>
        <dbReference type="ARBA" id="ARBA00004141"/>
    </source>
</evidence>
<reference evidence="10" key="1">
    <citation type="submission" date="2016-02" db="EMBL/GenBank/DDBJ databases">
        <title>Draft genome sequence of Microdochium bolleyi, a fungal endophyte of beachgrass.</title>
        <authorList>
            <consortium name="DOE Joint Genome Institute"/>
            <person name="David A.S."/>
            <person name="May G."/>
            <person name="Haridas S."/>
            <person name="Lim J."/>
            <person name="Wang M."/>
            <person name="Labutti K."/>
            <person name="Lipzen A."/>
            <person name="Barry K."/>
            <person name="Grigoriev I.V."/>
        </authorList>
    </citation>
    <scope>NUCLEOTIDE SEQUENCE [LARGE SCALE GENOMIC DNA]</scope>
    <source>
        <strain evidence="10">J235TASD1</strain>
    </source>
</reference>